<gene>
    <name evidence="4" type="ORF">ACFPK8_01675</name>
</gene>
<reference evidence="5" key="1">
    <citation type="journal article" date="2019" name="Int. J. Syst. Evol. Microbiol.">
        <title>The Global Catalogue of Microorganisms (GCM) 10K type strain sequencing project: providing services to taxonomists for standard genome sequencing and annotation.</title>
        <authorList>
            <consortium name="The Broad Institute Genomics Platform"/>
            <consortium name="The Broad Institute Genome Sequencing Center for Infectious Disease"/>
            <person name="Wu L."/>
            <person name="Ma J."/>
        </authorList>
    </citation>
    <scope>NUCLEOTIDE SEQUENCE [LARGE SCALE GENOMIC DNA]</scope>
    <source>
        <strain evidence="5">CGMCC 1.16455</strain>
    </source>
</reference>
<dbReference type="InterPro" id="IPR011095">
    <property type="entry name" value="Dala_Dala_lig_C"/>
</dbReference>
<dbReference type="PANTHER" id="PTHR21621:SF0">
    <property type="entry name" value="BETA-CITRYLGLUTAMATE SYNTHASE B-RELATED"/>
    <property type="match status" value="1"/>
</dbReference>
<accession>A0ABW0FCD7</accession>
<dbReference type="PANTHER" id="PTHR21621">
    <property type="entry name" value="RIBOSOMAL PROTEIN S6 MODIFICATION PROTEIN"/>
    <property type="match status" value="1"/>
</dbReference>
<proteinExistence type="predicted"/>
<evidence type="ECO:0000313" key="4">
    <source>
        <dbReference type="EMBL" id="MFC5296211.1"/>
    </source>
</evidence>
<dbReference type="GeneID" id="303299147"/>
<dbReference type="EMBL" id="JBHSLN010000008">
    <property type="protein sequence ID" value="MFC5296211.1"/>
    <property type="molecule type" value="Genomic_DNA"/>
</dbReference>
<comment type="caution">
    <text evidence="4">The sequence shown here is derived from an EMBL/GenBank/DDBJ whole genome shotgun (WGS) entry which is preliminary data.</text>
</comment>
<evidence type="ECO:0000256" key="2">
    <source>
        <dbReference type="PROSITE-ProRule" id="PRU00409"/>
    </source>
</evidence>
<dbReference type="Gene3D" id="3.30.1490.20">
    <property type="entry name" value="ATP-grasp fold, A domain"/>
    <property type="match status" value="1"/>
</dbReference>
<feature type="domain" description="ATP-grasp" evidence="3">
    <location>
        <begin position="96"/>
        <end position="347"/>
    </location>
</feature>
<keyword evidence="1" id="KW-0436">Ligase</keyword>
<organism evidence="4 5">
    <name type="scientific">Brachybacterium tyrofermentans</name>
    <dbReference type="NCBI Taxonomy" id="47848"/>
    <lineage>
        <taxon>Bacteria</taxon>
        <taxon>Bacillati</taxon>
        <taxon>Actinomycetota</taxon>
        <taxon>Actinomycetes</taxon>
        <taxon>Micrococcales</taxon>
        <taxon>Dermabacteraceae</taxon>
        <taxon>Brachybacterium</taxon>
    </lineage>
</organism>
<dbReference type="InterPro" id="IPR011761">
    <property type="entry name" value="ATP-grasp"/>
</dbReference>
<keyword evidence="5" id="KW-1185">Reference proteome</keyword>
<sequence>MTGDYASLTKFIQSYILAPGLNFNSSNTTTSAVKSIIGGFKHLGWTTEEVVVEKPRPPRHKLFSPDGTIELSMNSAKVFRHPMHTEQICQRKHLTKRMLEFDKLPTPAGADFSSKEKNVALAYFKKVPKPVVVKPTNSGGSHGVTVGVSESAEFESAWDFALDGGRENSNVLIEQFVHGVELRALVIGDEVVSIVARVQPFVVGNGSANLKTLIDDSNEARKVHYRAMQMPVVFNWDFIGKQGHDPESIPAEDEIVYLNPLGLAAYGAFLVDVTDSVNAEVKDLAIRAKNAIPEMEIGGVDILIEDLDDVGTGVILEVNTAPSLNLHRYATHGRARDVDLDIVRYFHGRYVKESGRA</sequence>
<evidence type="ECO:0000313" key="5">
    <source>
        <dbReference type="Proteomes" id="UP001595937"/>
    </source>
</evidence>
<name>A0ABW0FCD7_9MICO</name>
<dbReference type="Proteomes" id="UP001595937">
    <property type="component" value="Unassembled WGS sequence"/>
</dbReference>
<keyword evidence="2" id="KW-0547">Nucleotide-binding</keyword>
<dbReference type="SUPFAM" id="SSF56059">
    <property type="entry name" value="Glutathione synthetase ATP-binding domain-like"/>
    <property type="match status" value="1"/>
</dbReference>
<dbReference type="Pfam" id="PF07478">
    <property type="entry name" value="Dala_Dala_lig_C"/>
    <property type="match status" value="1"/>
</dbReference>
<protein>
    <submittedName>
        <fullName evidence="4">ATP-grasp domain-containing protein</fullName>
    </submittedName>
</protein>
<evidence type="ECO:0000256" key="1">
    <source>
        <dbReference type="ARBA" id="ARBA00022598"/>
    </source>
</evidence>
<dbReference type="Gene3D" id="3.30.470.20">
    <property type="entry name" value="ATP-grasp fold, B domain"/>
    <property type="match status" value="2"/>
</dbReference>
<dbReference type="PROSITE" id="PS50975">
    <property type="entry name" value="ATP_GRASP"/>
    <property type="match status" value="1"/>
</dbReference>
<dbReference type="InterPro" id="IPR013815">
    <property type="entry name" value="ATP_grasp_subdomain_1"/>
</dbReference>
<keyword evidence="2" id="KW-0067">ATP-binding</keyword>
<dbReference type="RefSeq" id="WP_343926332.1">
    <property type="nucleotide sequence ID" value="NZ_BAAAIR010000084.1"/>
</dbReference>
<evidence type="ECO:0000259" key="3">
    <source>
        <dbReference type="PROSITE" id="PS50975"/>
    </source>
</evidence>